<dbReference type="PROSITE" id="PS51764">
    <property type="entry name" value="GH26"/>
    <property type="match status" value="1"/>
</dbReference>
<dbReference type="PANTHER" id="PTHR40079:SF6">
    <property type="entry name" value="GH26 DOMAIN-CONTAINING PROTEIN"/>
    <property type="match status" value="1"/>
</dbReference>
<keyword evidence="3 4" id="KW-0326">Glycosidase</keyword>
<evidence type="ECO:0000256" key="6">
    <source>
        <dbReference type="SAM" id="Phobius"/>
    </source>
</evidence>
<protein>
    <recommendedName>
        <fullName evidence="7">GH26 domain-containing protein</fullName>
    </recommendedName>
</protein>
<organism evidence="8 9">
    <name type="scientific">Goekera deserti</name>
    <dbReference type="NCBI Taxonomy" id="2497753"/>
    <lineage>
        <taxon>Bacteria</taxon>
        <taxon>Bacillati</taxon>
        <taxon>Actinomycetota</taxon>
        <taxon>Actinomycetes</taxon>
        <taxon>Geodermatophilales</taxon>
        <taxon>Geodermatophilaceae</taxon>
        <taxon>Goekera</taxon>
    </lineage>
</organism>
<feature type="region of interest" description="Disordered" evidence="5">
    <location>
        <begin position="59"/>
        <end position="81"/>
    </location>
</feature>
<dbReference type="PANTHER" id="PTHR40079">
    <property type="entry name" value="MANNAN ENDO-1,4-BETA-MANNOSIDASE E-RELATED"/>
    <property type="match status" value="1"/>
</dbReference>
<keyword evidence="6" id="KW-1133">Transmembrane helix</keyword>
<dbReference type="Proteomes" id="UP000470470">
    <property type="component" value="Unassembled WGS sequence"/>
</dbReference>
<evidence type="ECO:0000313" key="9">
    <source>
        <dbReference type="Proteomes" id="UP000470470"/>
    </source>
</evidence>
<evidence type="ECO:0000256" key="2">
    <source>
        <dbReference type="ARBA" id="ARBA00022801"/>
    </source>
</evidence>
<sequence>MSVPPETDTPVGGSTALDESGPRHSAPAAARRGPSARLWALLAALLVVVVVVALVVTQGEDGDGPATGEGPGGGNATWLSGVSGPGSITGEIGQWRGRPVEVSSTWVDNNDAMVRLTQLQPGGELDGYDAPLDVAVGAIGDGETWAGAAAGDYDDRWRESLTNLKGIWGDRTATMYIRFAHEMNGNWYDWKVTEDDAEDFRAAWIRYRALQQEVFPESQLVFSVNRESVDTGIDWRETFPGAEYVDVLGVDYYNNFPYVADADDWASSLDDVDEFGGPKGLDQHLAFAKSVGKPLVVSEWSGNADAGDSPAFIQGMYDFFSKHGGTGPGQLLYEVQYNVGNDDGRWLLYGDTRMPESAALYRELF</sequence>
<evidence type="ECO:0000256" key="3">
    <source>
        <dbReference type="ARBA" id="ARBA00023295"/>
    </source>
</evidence>
<name>A0A7K3WEU4_9ACTN</name>
<dbReference type="GO" id="GO:0006080">
    <property type="term" value="P:substituted mannan metabolic process"/>
    <property type="evidence" value="ECO:0007669"/>
    <property type="project" value="InterPro"/>
</dbReference>
<evidence type="ECO:0000256" key="1">
    <source>
        <dbReference type="ARBA" id="ARBA00007754"/>
    </source>
</evidence>
<proteinExistence type="inferred from homology"/>
<dbReference type="AlphaFoldDB" id="A0A7K3WEU4"/>
<dbReference type="InterPro" id="IPR017853">
    <property type="entry name" value="GH"/>
</dbReference>
<dbReference type="RefSeq" id="WP_152729450.1">
    <property type="nucleotide sequence ID" value="NZ_JAABOZ010000003.1"/>
</dbReference>
<keyword evidence="6" id="KW-0812">Transmembrane</keyword>
<feature type="domain" description="GH26" evidence="7">
    <location>
        <begin position="33"/>
        <end position="365"/>
    </location>
</feature>
<evidence type="ECO:0000256" key="4">
    <source>
        <dbReference type="PROSITE-ProRule" id="PRU01100"/>
    </source>
</evidence>
<evidence type="ECO:0000259" key="7">
    <source>
        <dbReference type="PROSITE" id="PS51764"/>
    </source>
</evidence>
<evidence type="ECO:0000313" key="8">
    <source>
        <dbReference type="EMBL" id="NEL55015.1"/>
    </source>
</evidence>
<dbReference type="InterPro" id="IPR000805">
    <property type="entry name" value="Glyco_hydro_26"/>
</dbReference>
<feature type="active site" description="Nucleophile" evidence="4">
    <location>
        <position position="299"/>
    </location>
</feature>
<keyword evidence="6" id="KW-0472">Membrane</keyword>
<dbReference type="EMBL" id="JAAGWK010000019">
    <property type="protein sequence ID" value="NEL55015.1"/>
    <property type="molecule type" value="Genomic_DNA"/>
</dbReference>
<dbReference type="Pfam" id="PF02156">
    <property type="entry name" value="Glyco_hydro_26"/>
    <property type="match status" value="1"/>
</dbReference>
<feature type="compositionally biased region" description="Gly residues" evidence="5">
    <location>
        <begin position="65"/>
        <end position="75"/>
    </location>
</feature>
<comment type="caution">
    <text evidence="8">The sequence shown here is derived from an EMBL/GenBank/DDBJ whole genome shotgun (WGS) entry which is preliminary data.</text>
</comment>
<reference evidence="8 9" key="1">
    <citation type="submission" date="2020-02" db="EMBL/GenBank/DDBJ databases">
        <title>The whole genome sequence of CPCC 205119.</title>
        <authorList>
            <person name="Jiang Z."/>
        </authorList>
    </citation>
    <scope>NUCLEOTIDE SEQUENCE [LARGE SCALE GENOMIC DNA]</scope>
    <source>
        <strain evidence="8 9">CPCC 205119</strain>
    </source>
</reference>
<keyword evidence="2 4" id="KW-0378">Hydrolase</keyword>
<evidence type="ECO:0000256" key="5">
    <source>
        <dbReference type="SAM" id="MobiDB-lite"/>
    </source>
</evidence>
<keyword evidence="9" id="KW-1185">Reference proteome</keyword>
<dbReference type="GO" id="GO:0016985">
    <property type="term" value="F:mannan endo-1,4-beta-mannosidase activity"/>
    <property type="evidence" value="ECO:0007669"/>
    <property type="project" value="InterPro"/>
</dbReference>
<feature type="region of interest" description="Disordered" evidence="5">
    <location>
        <begin position="1"/>
        <end position="29"/>
    </location>
</feature>
<comment type="similarity">
    <text evidence="1 4">Belongs to the glycosyl hydrolase 26 family.</text>
</comment>
<dbReference type="InterPro" id="IPR022790">
    <property type="entry name" value="GH26_dom"/>
</dbReference>
<gene>
    <name evidence="8" type="ORF">G1H19_13515</name>
</gene>
<feature type="transmembrane region" description="Helical" evidence="6">
    <location>
        <begin position="38"/>
        <end position="56"/>
    </location>
</feature>
<dbReference type="Gene3D" id="3.20.20.80">
    <property type="entry name" value="Glycosidases"/>
    <property type="match status" value="1"/>
</dbReference>
<dbReference type="SUPFAM" id="SSF51445">
    <property type="entry name" value="(Trans)glycosidases"/>
    <property type="match status" value="1"/>
</dbReference>
<feature type="active site" description="Proton donor" evidence="4">
    <location>
        <position position="182"/>
    </location>
</feature>
<accession>A0A7K3WEU4</accession>